<accession>A0AAV9LZ74</accession>
<feature type="region of interest" description="Disordered" evidence="1">
    <location>
        <begin position="1"/>
        <end position="35"/>
    </location>
</feature>
<feature type="region of interest" description="Disordered" evidence="1">
    <location>
        <begin position="95"/>
        <end position="135"/>
    </location>
</feature>
<name>A0AAV9LZ74_9SOLN</name>
<reference evidence="2 3" key="1">
    <citation type="submission" date="2023-10" db="EMBL/GenBank/DDBJ databases">
        <title>Genome-Wide Identification Analysis in wild type Solanum Pinnatisectum Reveals Some Genes Defensing Phytophthora Infestans.</title>
        <authorList>
            <person name="Sun C."/>
        </authorList>
    </citation>
    <scope>NUCLEOTIDE SEQUENCE [LARGE SCALE GENOMIC DNA]</scope>
    <source>
        <strain evidence="2">LQN</strain>
        <tissue evidence="2">Leaf</tissue>
    </source>
</reference>
<evidence type="ECO:0000313" key="3">
    <source>
        <dbReference type="Proteomes" id="UP001311915"/>
    </source>
</evidence>
<dbReference type="Proteomes" id="UP001311915">
    <property type="component" value="Unassembled WGS sequence"/>
</dbReference>
<protein>
    <submittedName>
        <fullName evidence="2">Uncharacterized protein</fullName>
    </submittedName>
</protein>
<gene>
    <name evidence="2" type="ORF">R3W88_022993</name>
</gene>
<dbReference type="AlphaFoldDB" id="A0AAV9LZ74"/>
<comment type="caution">
    <text evidence="2">The sequence shown here is derived from an EMBL/GenBank/DDBJ whole genome shotgun (WGS) entry which is preliminary data.</text>
</comment>
<dbReference type="EMBL" id="JAWPEI010000004">
    <property type="protein sequence ID" value="KAK4730005.1"/>
    <property type="molecule type" value="Genomic_DNA"/>
</dbReference>
<keyword evidence="3" id="KW-1185">Reference proteome</keyword>
<feature type="compositionally biased region" description="Basic residues" evidence="1">
    <location>
        <begin position="124"/>
        <end position="135"/>
    </location>
</feature>
<organism evidence="2 3">
    <name type="scientific">Solanum pinnatisectum</name>
    <name type="common">tansyleaf nightshade</name>
    <dbReference type="NCBI Taxonomy" id="50273"/>
    <lineage>
        <taxon>Eukaryota</taxon>
        <taxon>Viridiplantae</taxon>
        <taxon>Streptophyta</taxon>
        <taxon>Embryophyta</taxon>
        <taxon>Tracheophyta</taxon>
        <taxon>Spermatophyta</taxon>
        <taxon>Magnoliopsida</taxon>
        <taxon>eudicotyledons</taxon>
        <taxon>Gunneridae</taxon>
        <taxon>Pentapetalae</taxon>
        <taxon>asterids</taxon>
        <taxon>lamiids</taxon>
        <taxon>Solanales</taxon>
        <taxon>Solanaceae</taxon>
        <taxon>Solanoideae</taxon>
        <taxon>Solaneae</taxon>
        <taxon>Solanum</taxon>
    </lineage>
</organism>
<evidence type="ECO:0000313" key="2">
    <source>
        <dbReference type="EMBL" id="KAK4730005.1"/>
    </source>
</evidence>
<sequence length="135" mass="15033">MQKEKDVESGQTQSLNKKEYGSQEQEIELNRGGHGVEQNERTIVVYEVDNEDVPLPLAIHNDDQSGGKKQETNLEKGDLVSIINKVAIEGDLSPKHVGKLKDTHTKQKNHSAKDTIGALASSRQSKRVIKNSKYQ</sequence>
<proteinExistence type="predicted"/>
<evidence type="ECO:0000256" key="1">
    <source>
        <dbReference type="SAM" id="MobiDB-lite"/>
    </source>
</evidence>